<reference evidence="1" key="1">
    <citation type="journal article" date="2023" name="G3 (Bethesda)">
        <title>Whole genome assembly and annotation of the endangered Caribbean coral Acropora cervicornis.</title>
        <authorList>
            <person name="Selwyn J.D."/>
            <person name="Vollmer S.V."/>
        </authorList>
    </citation>
    <scope>NUCLEOTIDE SEQUENCE</scope>
    <source>
        <strain evidence="1">K2</strain>
    </source>
</reference>
<dbReference type="Proteomes" id="UP001249851">
    <property type="component" value="Unassembled WGS sequence"/>
</dbReference>
<accession>A0AAD9Q086</accession>
<name>A0AAD9Q086_ACRCE</name>
<evidence type="ECO:0000313" key="2">
    <source>
        <dbReference type="Proteomes" id="UP001249851"/>
    </source>
</evidence>
<comment type="caution">
    <text evidence="1">The sequence shown here is derived from an EMBL/GenBank/DDBJ whole genome shotgun (WGS) entry which is preliminary data.</text>
</comment>
<sequence length="85" mass="9435">MAASQENYFLRHDLQLLIKKTVSGLWAKGPQATTAFSPKGPCPAGFSRSSGHMRALKINVPNTTYIATVTFGDQKQDKVSWYMRS</sequence>
<reference evidence="1" key="2">
    <citation type="journal article" date="2023" name="Science">
        <title>Genomic signatures of disease resistance in endangered staghorn corals.</title>
        <authorList>
            <person name="Vollmer S.V."/>
            <person name="Selwyn J.D."/>
            <person name="Despard B.A."/>
            <person name="Roesel C.L."/>
        </authorList>
    </citation>
    <scope>NUCLEOTIDE SEQUENCE</scope>
    <source>
        <strain evidence="1">K2</strain>
    </source>
</reference>
<protein>
    <submittedName>
        <fullName evidence="1">Uncharacterized protein</fullName>
    </submittedName>
</protein>
<dbReference type="AlphaFoldDB" id="A0AAD9Q086"/>
<organism evidence="1 2">
    <name type="scientific">Acropora cervicornis</name>
    <name type="common">Staghorn coral</name>
    <dbReference type="NCBI Taxonomy" id="6130"/>
    <lineage>
        <taxon>Eukaryota</taxon>
        <taxon>Metazoa</taxon>
        <taxon>Cnidaria</taxon>
        <taxon>Anthozoa</taxon>
        <taxon>Hexacorallia</taxon>
        <taxon>Scleractinia</taxon>
        <taxon>Astrocoeniina</taxon>
        <taxon>Acroporidae</taxon>
        <taxon>Acropora</taxon>
    </lineage>
</organism>
<feature type="non-terminal residue" evidence="1">
    <location>
        <position position="85"/>
    </location>
</feature>
<proteinExistence type="predicted"/>
<dbReference type="EMBL" id="JARQWQ010000087">
    <property type="protein sequence ID" value="KAK2552360.1"/>
    <property type="molecule type" value="Genomic_DNA"/>
</dbReference>
<gene>
    <name evidence="1" type="ORF">P5673_026437</name>
</gene>
<evidence type="ECO:0000313" key="1">
    <source>
        <dbReference type="EMBL" id="KAK2552360.1"/>
    </source>
</evidence>
<keyword evidence="2" id="KW-1185">Reference proteome</keyword>